<evidence type="ECO:0008006" key="3">
    <source>
        <dbReference type="Google" id="ProtNLM"/>
    </source>
</evidence>
<reference evidence="1 2" key="1">
    <citation type="submission" date="2019-03" db="EMBL/GenBank/DDBJ databases">
        <title>Single cell metagenomics reveals metabolic interactions within the superorganism composed of flagellate Streblomastix strix and complex community of Bacteroidetes bacteria on its surface.</title>
        <authorList>
            <person name="Treitli S.C."/>
            <person name="Kolisko M."/>
            <person name="Husnik F."/>
            <person name="Keeling P."/>
            <person name="Hampl V."/>
        </authorList>
    </citation>
    <scope>NUCLEOTIDE SEQUENCE [LARGE SCALE GENOMIC DNA]</scope>
    <source>
        <strain evidence="1">ST1C</strain>
    </source>
</reference>
<dbReference type="AlphaFoldDB" id="A0A5J4WIU8"/>
<evidence type="ECO:0000313" key="2">
    <source>
        <dbReference type="Proteomes" id="UP000324800"/>
    </source>
</evidence>
<proteinExistence type="predicted"/>
<gene>
    <name evidence="1" type="ORF">EZS28_009471</name>
</gene>
<dbReference type="SUPFAM" id="SSF51126">
    <property type="entry name" value="Pectin lyase-like"/>
    <property type="match status" value="1"/>
</dbReference>
<name>A0A5J4WIU8_9EUKA</name>
<comment type="caution">
    <text evidence="1">The sequence shown here is derived from an EMBL/GenBank/DDBJ whole genome shotgun (WGS) entry which is preliminary data.</text>
</comment>
<dbReference type="Proteomes" id="UP000324800">
    <property type="component" value="Unassembled WGS sequence"/>
</dbReference>
<sequence length="598" mass="63622">MCNFFIVSADEFLVDNIRPSLNDNQNTNHFHKLQQQQKLANGDLTCYIKGTGANANDCQSSSSPCKTINYILDLNPTAGFNKGSDKVVIILQSDTSDQDNNYLNSSSILSNIITVQSQGYQSGSNSYTKYSILSSSKTNSFFNVTNIGQLTLLGIHFDNIKSNTDKPLIAISTTDNSQIPRVTVIDCEFESANASSVLSNRIFQMNGGSLIIANTKIQNYQFAYDYMVIKIETSSISSGIYRSNILTINNSTISNIKCARDGTVIYATLNNGGLIELNEVTFTNLTLTYSGGAVWGTLNGESKIQLNTLNTFRNCICTSSSYGRGGAFYLILQNSACKFIASGQVEFINCTCAQAGGAVWAEINAGEISLSNIYVENCTGTTGGAIYSNIKGGGKFTINGTNTFYNCSSTSGTGGSIYMYISDTNGKCEISGQIEIKDSQSKTSGGGIYFENHYGELLISNLNVTNCKGTIGGGVYSSLTDNGKVTINGTCSISNCQSTSGNGGGIYIDLVNSNSKYIISGQIEIKDCSSSSQGGGIWTEIRWGELILTGVSIKNCKGTVGGGIFSEIKTSGDLTMNGSTVVSNCNSTSGNGGGIIIY</sequence>
<dbReference type="OrthoDB" id="10692363at2759"/>
<evidence type="ECO:0000313" key="1">
    <source>
        <dbReference type="EMBL" id="KAA6395004.1"/>
    </source>
</evidence>
<dbReference type="InterPro" id="IPR011050">
    <property type="entry name" value="Pectin_lyase_fold/virulence"/>
</dbReference>
<protein>
    <recommendedName>
        <fullName evidence="3">Right handed beta helix domain-containing protein</fullName>
    </recommendedName>
</protein>
<accession>A0A5J4WIU8</accession>
<organism evidence="1 2">
    <name type="scientific">Streblomastix strix</name>
    <dbReference type="NCBI Taxonomy" id="222440"/>
    <lineage>
        <taxon>Eukaryota</taxon>
        <taxon>Metamonada</taxon>
        <taxon>Preaxostyla</taxon>
        <taxon>Oxymonadida</taxon>
        <taxon>Streblomastigidae</taxon>
        <taxon>Streblomastix</taxon>
    </lineage>
</organism>
<dbReference type="EMBL" id="SNRW01001793">
    <property type="protein sequence ID" value="KAA6395004.1"/>
    <property type="molecule type" value="Genomic_DNA"/>
</dbReference>